<dbReference type="PANTHER" id="PTHR12945">
    <property type="entry name" value="TRANSLATION INITIATION FACTOR EIF3-RELATED"/>
    <property type="match status" value="1"/>
</dbReference>
<organism evidence="8">
    <name type="scientific">Capitella teleta</name>
    <name type="common">Polychaete worm</name>
    <dbReference type="NCBI Taxonomy" id="283909"/>
    <lineage>
        <taxon>Eukaryota</taxon>
        <taxon>Metazoa</taxon>
        <taxon>Spiralia</taxon>
        <taxon>Lophotrochozoa</taxon>
        <taxon>Annelida</taxon>
        <taxon>Polychaeta</taxon>
        <taxon>Sedentaria</taxon>
        <taxon>Scolecida</taxon>
        <taxon>Capitellidae</taxon>
        <taxon>Capitella</taxon>
    </lineage>
</organism>
<dbReference type="Pfam" id="PF04189">
    <property type="entry name" value="Gcd10p"/>
    <property type="match status" value="1"/>
</dbReference>
<dbReference type="Proteomes" id="UP000014760">
    <property type="component" value="Unassembled WGS sequence"/>
</dbReference>
<feature type="compositionally biased region" description="Basic and acidic residues" evidence="7">
    <location>
        <begin position="288"/>
        <end position="310"/>
    </location>
</feature>
<dbReference type="FunCoup" id="R7TWE2">
    <property type="interactions" value="1154"/>
</dbReference>
<dbReference type="EMBL" id="KB309022">
    <property type="protein sequence ID" value="ELT95756.1"/>
    <property type="molecule type" value="Genomic_DNA"/>
</dbReference>
<keyword evidence="4" id="KW-0819">tRNA processing</keyword>
<feature type="compositionally biased region" description="Basic and acidic residues" evidence="7">
    <location>
        <begin position="75"/>
        <end position="85"/>
    </location>
</feature>
<reference evidence="9" key="3">
    <citation type="submission" date="2015-06" db="UniProtKB">
        <authorList>
            <consortium name="EnsemblMetazoa"/>
        </authorList>
    </citation>
    <scope>IDENTIFICATION</scope>
</reference>
<feature type="region of interest" description="Disordered" evidence="7">
    <location>
        <begin position="64"/>
        <end position="92"/>
    </location>
</feature>
<dbReference type="PIRSF" id="PIRSF038170">
    <property type="entry name" value="tRNA_m1A_mtfrase"/>
    <property type="match status" value="1"/>
</dbReference>
<dbReference type="EMBL" id="AMQN01011676">
    <property type="status" value="NOT_ANNOTATED_CDS"/>
    <property type="molecule type" value="Genomic_DNA"/>
</dbReference>
<evidence type="ECO:0000256" key="1">
    <source>
        <dbReference type="ARBA" id="ARBA00004123"/>
    </source>
</evidence>
<sequence>MSSETISEGDQIVIQKAKVLKVVQVRKGRKIWLDRVQFSADELIGKPFGCTFEENKGVLVQVSRTGSEDADNAVEEGKRDNRDLQGDQSNQKITKSEIQEMRKQGVSGQEIIEQLVENSATFKKKNTFSQEKYLKKKKKKRVYQPQFTIMKPTTRLVADMYYSRGPMRICNMRPDSLAQILALGNVRSGNRMMVVESCVGVLVSAMLERMAGSGLLVDMYSGSAPVHQACECFNFTKQHKDILKTFPLDRVAELHGVEKKKAWEEEREKEGEEEEEEKEEVVEEVKEEVEKEEGAQKKRKRISPEERDERRIRKAERIKEMKEVLMRADMDGLIVATKFHPTPIVLSLLDFICPSRPIVVFSQYKEPLLDLYSKLKERGGIILLKLTETWFREYQVLPNRTHPLVNMIASGGYILTGTTVSQD</sequence>
<dbReference type="OMA" id="TRCRPYQ"/>
<dbReference type="AlphaFoldDB" id="R7TWE2"/>
<evidence type="ECO:0000313" key="9">
    <source>
        <dbReference type="EnsemblMetazoa" id="CapteP113381"/>
    </source>
</evidence>
<accession>R7TWE2</accession>
<keyword evidence="5" id="KW-0539">Nucleus</keyword>
<comment type="subcellular location">
    <subcellularLocation>
        <location evidence="1">Nucleus</location>
    </subcellularLocation>
</comment>
<evidence type="ECO:0000256" key="4">
    <source>
        <dbReference type="ARBA" id="ARBA00022694"/>
    </source>
</evidence>
<protein>
    <recommendedName>
        <fullName evidence="3">tRNA (adenine(58)-N(1))-methyltransferase non-catalytic subunit TRM6</fullName>
    </recommendedName>
    <alternativeName>
        <fullName evidence="6">tRNA(m1A58)-methyltransferase subunit TRM6</fullName>
    </alternativeName>
</protein>
<dbReference type="OrthoDB" id="10254665at2759"/>
<dbReference type="HOGENOM" id="CLU_010916_0_3_1"/>
<evidence type="ECO:0000313" key="10">
    <source>
        <dbReference type="Proteomes" id="UP000014760"/>
    </source>
</evidence>
<dbReference type="STRING" id="283909.R7TWE2"/>
<evidence type="ECO:0000256" key="5">
    <source>
        <dbReference type="ARBA" id="ARBA00023242"/>
    </source>
</evidence>
<evidence type="ECO:0000256" key="3">
    <source>
        <dbReference type="ARBA" id="ARBA00021704"/>
    </source>
</evidence>
<proteinExistence type="inferred from homology"/>
<keyword evidence="10" id="KW-1185">Reference proteome</keyword>
<evidence type="ECO:0000256" key="6">
    <source>
        <dbReference type="ARBA" id="ARBA00032319"/>
    </source>
</evidence>
<reference evidence="10" key="1">
    <citation type="submission" date="2012-12" db="EMBL/GenBank/DDBJ databases">
        <authorList>
            <person name="Hellsten U."/>
            <person name="Grimwood J."/>
            <person name="Chapman J.A."/>
            <person name="Shapiro H."/>
            <person name="Aerts A."/>
            <person name="Otillar R.P."/>
            <person name="Terry A.Y."/>
            <person name="Boore J.L."/>
            <person name="Simakov O."/>
            <person name="Marletaz F."/>
            <person name="Cho S.-J."/>
            <person name="Edsinger-Gonzales E."/>
            <person name="Havlak P."/>
            <person name="Kuo D.-H."/>
            <person name="Larsson T."/>
            <person name="Lv J."/>
            <person name="Arendt D."/>
            <person name="Savage R."/>
            <person name="Osoegawa K."/>
            <person name="de Jong P."/>
            <person name="Lindberg D.R."/>
            <person name="Seaver E.C."/>
            <person name="Weisblat D.A."/>
            <person name="Putnam N.H."/>
            <person name="Grigoriev I.V."/>
            <person name="Rokhsar D.S."/>
        </authorList>
    </citation>
    <scope>NUCLEOTIDE SEQUENCE</scope>
    <source>
        <strain evidence="10">I ESC-2004</strain>
    </source>
</reference>
<name>R7TWE2_CAPTE</name>
<gene>
    <name evidence="8" type="ORF">CAPTEDRAFT_113381</name>
</gene>
<evidence type="ECO:0000256" key="7">
    <source>
        <dbReference type="SAM" id="MobiDB-lite"/>
    </source>
</evidence>
<dbReference type="EnsemblMetazoa" id="CapteT113381">
    <property type="protein sequence ID" value="CapteP113381"/>
    <property type="gene ID" value="CapteG113381"/>
</dbReference>
<feature type="compositionally biased region" description="Acidic residues" evidence="7">
    <location>
        <begin position="271"/>
        <end position="287"/>
    </location>
</feature>
<dbReference type="GO" id="GO:0030488">
    <property type="term" value="P:tRNA methylation"/>
    <property type="evidence" value="ECO:0007669"/>
    <property type="project" value="InterPro"/>
</dbReference>
<evidence type="ECO:0000313" key="8">
    <source>
        <dbReference type="EMBL" id="ELT95756.1"/>
    </source>
</evidence>
<dbReference type="PANTHER" id="PTHR12945:SF0">
    <property type="entry name" value="TRNA (ADENINE(58)-N(1))-METHYLTRANSFERASE NON-CATALYTIC SUBUNIT TRM6"/>
    <property type="match status" value="1"/>
</dbReference>
<dbReference type="InterPro" id="IPR017423">
    <property type="entry name" value="TRM6"/>
</dbReference>
<dbReference type="GO" id="GO:0005634">
    <property type="term" value="C:nucleus"/>
    <property type="evidence" value="ECO:0007669"/>
    <property type="project" value="UniProtKB-SubCell"/>
</dbReference>
<comment type="similarity">
    <text evidence="2">Belongs to the TRM6/GCD10 family.</text>
</comment>
<feature type="region of interest" description="Disordered" evidence="7">
    <location>
        <begin position="262"/>
        <end position="310"/>
    </location>
</feature>
<dbReference type="GO" id="GO:0031515">
    <property type="term" value="C:tRNA (m1A) methyltransferase complex"/>
    <property type="evidence" value="ECO:0007669"/>
    <property type="project" value="InterPro"/>
</dbReference>
<reference evidence="8 10" key="2">
    <citation type="journal article" date="2013" name="Nature">
        <title>Insights into bilaterian evolution from three spiralian genomes.</title>
        <authorList>
            <person name="Simakov O."/>
            <person name="Marletaz F."/>
            <person name="Cho S.J."/>
            <person name="Edsinger-Gonzales E."/>
            <person name="Havlak P."/>
            <person name="Hellsten U."/>
            <person name="Kuo D.H."/>
            <person name="Larsson T."/>
            <person name="Lv J."/>
            <person name="Arendt D."/>
            <person name="Savage R."/>
            <person name="Osoegawa K."/>
            <person name="de Jong P."/>
            <person name="Grimwood J."/>
            <person name="Chapman J.A."/>
            <person name="Shapiro H."/>
            <person name="Aerts A."/>
            <person name="Otillar R.P."/>
            <person name="Terry A.Y."/>
            <person name="Boore J.L."/>
            <person name="Grigoriev I.V."/>
            <person name="Lindberg D.R."/>
            <person name="Seaver E.C."/>
            <person name="Weisblat D.A."/>
            <person name="Putnam N.H."/>
            <person name="Rokhsar D.S."/>
        </authorList>
    </citation>
    <scope>NUCLEOTIDE SEQUENCE</scope>
    <source>
        <strain evidence="8 10">I ESC-2004</strain>
    </source>
</reference>
<evidence type="ECO:0000256" key="2">
    <source>
        <dbReference type="ARBA" id="ARBA00008320"/>
    </source>
</evidence>